<feature type="region of interest" description="Disordered" evidence="1">
    <location>
        <begin position="72"/>
        <end position="138"/>
    </location>
</feature>
<evidence type="ECO:0000313" key="2">
    <source>
        <dbReference type="EMBL" id="TRZ07950.1"/>
    </source>
</evidence>
<gene>
    <name evidence="2" type="ORF">HGM15179_019156</name>
</gene>
<feature type="compositionally biased region" description="Basic and acidic residues" evidence="1">
    <location>
        <begin position="19"/>
        <end position="28"/>
    </location>
</feature>
<sequence length="138" mass="13641">MAARRAVAMGPWAGAWRGLSDRRGRPDPHSVLGLRPGASPKEIREAFLAKCKEAGAGPAALGALGALGREPPVLGAVQAPRDPRQDPPEPHPGAAAAAGAAGGAGARPGLQVRGRGSRRLPGPAGPGAAGALPEGPEQ</sequence>
<feature type="compositionally biased region" description="Low complexity" evidence="1">
    <location>
        <begin position="129"/>
        <end position="138"/>
    </location>
</feature>
<comment type="caution">
    <text evidence="2">The sequence shown here is derived from an EMBL/GenBank/DDBJ whole genome shotgun (WGS) entry which is preliminary data.</text>
</comment>
<feature type="region of interest" description="Disordered" evidence="1">
    <location>
        <begin position="1"/>
        <end position="38"/>
    </location>
</feature>
<organism evidence="2 3">
    <name type="scientific">Zosterops borbonicus</name>
    <dbReference type="NCBI Taxonomy" id="364589"/>
    <lineage>
        <taxon>Eukaryota</taxon>
        <taxon>Metazoa</taxon>
        <taxon>Chordata</taxon>
        <taxon>Craniata</taxon>
        <taxon>Vertebrata</taxon>
        <taxon>Euteleostomi</taxon>
        <taxon>Archelosauria</taxon>
        <taxon>Archosauria</taxon>
        <taxon>Dinosauria</taxon>
        <taxon>Saurischia</taxon>
        <taxon>Theropoda</taxon>
        <taxon>Coelurosauria</taxon>
        <taxon>Aves</taxon>
        <taxon>Neognathae</taxon>
        <taxon>Neoaves</taxon>
        <taxon>Telluraves</taxon>
        <taxon>Australaves</taxon>
        <taxon>Passeriformes</taxon>
        <taxon>Sylvioidea</taxon>
        <taxon>Zosteropidae</taxon>
        <taxon>Zosterops</taxon>
    </lineage>
</organism>
<feature type="non-terminal residue" evidence="2">
    <location>
        <position position="138"/>
    </location>
</feature>
<protein>
    <submittedName>
        <fullName evidence="2">Uncharacterized protein</fullName>
    </submittedName>
</protein>
<dbReference type="Proteomes" id="UP000796761">
    <property type="component" value="Unassembled WGS sequence"/>
</dbReference>
<name>A0A8K1D8L9_9PASS</name>
<evidence type="ECO:0000313" key="3">
    <source>
        <dbReference type="Proteomes" id="UP000796761"/>
    </source>
</evidence>
<dbReference type="OrthoDB" id="552049at2759"/>
<proteinExistence type="predicted"/>
<dbReference type="AlphaFoldDB" id="A0A8K1D8L9"/>
<accession>A0A8K1D8L9</accession>
<dbReference type="EMBL" id="SWJQ01001558">
    <property type="protein sequence ID" value="TRZ07950.1"/>
    <property type="molecule type" value="Genomic_DNA"/>
</dbReference>
<reference evidence="2" key="1">
    <citation type="submission" date="2019-04" db="EMBL/GenBank/DDBJ databases">
        <title>Genome assembly of Zosterops borbonicus 15179.</title>
        <authorList>
            <person name="Leroy T."/>
            <person name="Anselmetti Y."/>
            <person name="Tilak M.-K."/>
            <person name="Nabholz B."/>
        </authorList>
    </citation>
    <scope>NUCLEOTIDE SEQUENCE</scope>
    <source>
        <strain evidence="2">HGM_15179</strain>
        <tissue evidence="2">Muscle</tissue>
    </source>
</reference>
<keyword evidence="3" id="KW-1185">Reference proteome</keyword>
<evidence type="ECO:0000256" key="1">
    <source>
        <dbReference type="SAM" id="MobiDB-lite"/>
    </source>
</evidence>